<dbReference type="SMART" id="SM00360">
    <property type="entry name" value="RRM"/>
    <property type="match status" value="1"/>
</dbReference>
<evidence type="ECO:0000256" key="3">
    <source>
        <dbReference type="ARBA" id="ARBA00023187"/>
    </source>
</evidence>
<dbReference type="PANTHER" id="PTHR23139">
    <property type="entry name" value="RNA-BINDING PROTEIN"/>
    <property type="match status" value="1"/>
</dbReference>
<evidence type="ECO:0000256" key="1">
    <source>
        <dbReference type="ARBA" id="ARBA00022664"/>
    </source>
</evidence>
<evidence type="ECO:0000256" key="5">
    <source>
        <dbReference type="SAM" id="MobiDB-lite"/>
    </source>
</evidence>
<protein>
    <recommendedName>
        <fullName evidence="6">RRM domain-containing protein</fullName>
    </recommendedName>
</protein>
<evidence type="ECO:0000313" key="7">
    <source>
        <dbReference type="EMBL" id="KAK2077703.1"/>
    </source>
</evidence>
<feature type="compositionally biased region" description="Polar residues" evidence="5">
    <location>
        <begin position="348"/>
        <end position="365"/>
    </location>
</feature>
<name>A0AAD9ML88_PROWI</name>
<dbReference type="GO" id="GO:0008380">
    <property type="term" value="P:RNA splicing"/>
    <property type="evidence" value="ECO:0007669"/>
    <property type="project" value="UniProtKB-KW"/>
</dbReference>
<evidence type="ECO:0000313" key="8">
    <source>
        <dbReference type="Proteomes" id="UP001255856"/>
    </source>
</evidence>
<organism evidence="7 8">
    <name type="scientific">Prototheca wickerhamii</name>
    <dbReference type="NCBI Taxonomy" id="3111"/>
    <lineage>
        <taxon>Eukaryota</taxon>
        <taxon>Viridiplantae</taxon>
        <taxon>Chlorophyta</taxon>
        <taxon>core chlorophytes</taxon>
        <taxon>Trebouxiophyceae</taxon>
        <taxon>Chlorellales</taxon>
        <taxon>Chlorellaceae</taxon>
        <taxon>Prototheca</taxon>
    </lineage>
</organism>
<dbReference type="GO" id="GO:0006397">
    <property type="term" value="P:mRNA processing"/>
    <property type="evidence" value="ECO:0007669"/>
    <property type="project" value="UniProtKB-KW"/>
</dbReference>
<dbReference type="InterPro" id="IPR012677">
    <property type="entry name" value="Nucleotide-bd_a/b_plait_sf"/>
</dbReference>
<comment type="caution">
    <text evidence="7">The sequence shown here is derived from an EMBL/GenBank/DDBJ whole genome shotgun (WGS) entry which is preliminary data.</text>
</comment>
<dbReference type="InterPro" id="IPR035979">
    <property type="entry name" value="RBD_domain_sf"/>
</dbReference>
<reference evidence="7" key="1">
    <citation type="submission" date="2021-01" db="EMBL/GenBank/DDBJ databases">
        <authorList>
            <person name="Eckstrom K.M.E."/>
        </authorList>
    </citation>
    <scope>NUCLEOTIDE SEQUENCE</scope>
    <source>
        <strain evidence="7">UVCC 0001</strain>
    </source>
</reference>
<dbReference type="EMBL" id="JASFZW010000006">
    <property type="protein sequence ID" value="KAK2077703.1"/>
    <property type="molecule type" value="Genomic_DNA"/>
</dbReference>
<keyword evidence="8" id="KW-1185">Reference proteome</keyword>
<dbReference type="Gene3D" id="3.30.70.330">
    <property type="match status" value="1"/>
</dbReference>
<evidence type="ECO:0000256" key="4">
    <source>
        <dbReference type="PROSITE-ProRule" id="PRU00176"/>
    </source>
</evidence>
<dbReference type="GO" id="GO:0003723">
    <property type="term" value="F:RNA binding"/>
    <property type="evidence" value="ECO:0007669"/>
    <property type="project" value="UniProtKB-UniRule"/>
</dbReference>
<feature type="domain" description="RRM" evidence="6">
    <location>
        <begin position="124"/>
        <end position="206"/>
    </location>
</feature>
<feature type="compositionally biased region" description="Low complexity" evidence="5">
    <location>
        <begin position="320"/>
        <end position="347"/>
    </location>
</feature>
<feature type="region of interest" description="Disordered" evidence="5">
    <location>
        <begin position="25"/>
        <end position="69"/>
    </location>
</feature>
<dbReference type="PROSITE" id="PS50102">
    <property type="entry name" value="RRM"/>
    <property type="match status" value="1"/>
</dbReference>
<feature type="region of interest" description="Disordered" evidence="5">
    <location>
        <begin position="320"/>
        <end position="365"/>
    </location>
</feature>
<keyword evidence="3" id="KW-0508">mRNA splicing</keyword>
<dbReference type="Proteomes" id="UP001255856">
    <property type="component" value="Unassembled WGS sequence"/>
</dbReference>
<dbReference type="InterPro" id="IPR000504">
    <property type="entry name" value="RRM_dom"/>
</dbReference>
<sequence length="416" mass="43563">MISYNQPWQSRCTLALGGHAVDCPRPCPDGVMTPRRGGRRSRYSDSSDDEYGYVPRRRGRGPPDPTKTYEDPFAKLRSQAARAADPAEAARQMQAQQLRARLSVLQQQAASAGQAASRTRKENLQLYVGNLAAGAVSADMLRQLFETTMRAAFPDQADPVTAVNVHGEGRYAFVELRTPDMATAALQLNGAVTLVGATISVGRPSGYIDPAQAGAAAGTTALALARFQAETPELNEAGEGEPFLAIRGLLPGADAAGNAALLAARAIDYVRAVCEKLGPVLQVHVCDEGALLGEQNGAAEEAAEVTEAAAANEVEEAATVVPAGTTTEHPVTEADPASPAMQAAASATTKEPSDTINQAADPNSKAQLARRYSGAVLAQFLEHRAAERARAALLAAGGGALTVDFVQPRDWLLLVS</sequence>
<evidence type="ECO:0000256" key="2">
    <source>
        <dbReference type="ARBA" id="ARBA00022884"/>
    </source>
</evidence>
<proteinExistence type="predicted"/>
<keyword evidence="1" id="KW-0507">mRNA processing</keyword>
<dbReference type="SUPFAM" id="SSF54928">
    <property type="entry name" value="RNA-binding domain, RBD"/>
    <property type="match status" value="1"/>
</dbReference>
<keyword evidence="2 4" id="KW-0694">RNA-binding</keyword>
<dbReference type="AlphaFoldDB" id="A0AAD9ML88"/>
<evidence type="ECO:0000259" key="6">
    <source>
        <dbReference type="PROSITE" id="PS50102"/>
    </source>
</evidence>
<accession>A0AAD9ML88</accession>
<gene>
    <name evidence="7" type="ORF">QBZ16_004549</name>
</gene>